<evidence type="ECO:0000256" key="1">
    <source>
        <dbReference type="SAM" id="Coils"/>
    </source>
</evidence>
<evidence type="ECO:0000313" key="5">
    <source>
        <dbReference type="Proteomes" id="UP000247811"/>
    </source>
</evidence>
<accession>A0A318GZ56</accession>
<organism evidence="4 5">
    <name type="scientific">Sphaerotilus hippei</name>
    <dbReference type="NCBI Taxonomy" id="744406"/>
    <lineage>
        <taxon>Bacteria</taxon>
        <taxon>Pseudomonadati</taxon>
        <taxon>Pseudomonadota</taxon>
        <taxon>Betaproteobacteria</taxon>
        <taxon>Burkholderiales</taxon>
        <taxon>Sphaerotilaceae</taxon>
        <taxon>Sphaerotilus</taxon>
    </lineage>
</organism>
<dbReference type="EMBL" id="QJJS01000023">
    <property type="protein sequence ID" value="PXW92796.1"/>
    <property type="molecule type" value="Genomic_DNA"/>
</dbReference>
<feature type="region of interest" description="Disordered" evidence="2">
    <location>
        <begin position="208"/>
        <end position="227"/>
    </location>
</feature>
<gene>
    <name evidence="4" type="ORF">C7444_12347</name>
</gene>
<sequence>MEVRTLALGCAWSALAAMVHVAPAHATGIYTCVDGKGRKITSDRPIPECADREQAVRNSDGSVRRVLTPSLTAEERAAYEESQRKQMVREAALRDAIRHDRNLLTRFPNEAAHQRARAAALAPAVEAMQFNTRRLDQLRIENKRLLDEAEFYKGKALPRPLKSKIEGNGASIEAQQSAAATHQAEIQRINARYDEELQRLRTLWGLPSGANRATAAGGSSGAAAPAR</sequence>
<keyword evidence="3" id="KW-0732">Signal</keyword>
<dbReference type="Proteomes" id="UP000247811">
    <property type="component" value="Unassembled WGS sequence"/>
</dbReference>
<evidence type="ECO:0000313" key="4">
    <source>
        <dbReference type="EMBL" id="PXW92796.1"/>
    </source>
</evidence>
<keyword evidence="1" id="KW-0175">Coiled coil</keyword>
<dbReference type="AlphaFoldDB" id="A0A318GZ56"/>
<evidence type="ECO:0000256" key="2">
    <source>
        <dbReference type="SAM" id="MobiDB-lite"/>
    </source>
</evidence>
<reference evidence="4 5" key="1">
    <citation type="submission" date="2018-05" db="EMBL/GenBank/DDBJ databases">
        <title>Genomic Encyclopedia of Type Strains, Phase IV (KMG-IV): sequencing the most valuable type-strain genomes for metagenomic binning, comparative biology and taxonomic classification.</title>
        <authorList>
            <person name="Goeker M."/>
        </authorList>
    </citation>
    <scope>NUCLEOTIDE SEQUENCE [LARGE SCALE GENOMIC DNA]</scope>
    <source>
        <strain evidence="4 5">DSM 566</strain>
    </source>
</reference>
<evidence type="ECO:0000256" key="3">
    <source>
        <dbReference type="SAM" id="SignalP"/>
    </source>
</evidence>
<dbReference type="OrthoDB" id="8895482at2"/>
<keyword evidence="5" id="KW-1185">Reference proteome</keyword>
<dbReference type="RefSeq" id="WP_110402307.1">
    <property type="nucleotide sequence ID" value="NZ_QJJS01000023.1"/>
</dbReference>
<feature type="signal peptide" evidence="3">
    <location>
        <begin position="1"/>
        <end position="26"/>
    </location>
</feature>
<feature type="coiled-coil region" evidence="1">
    <location>
        <begin position="128"/>
        <end position="199"/>
    </location>
</feature>
<comment type="caution">
    <text evidence="4">The sequence shown here is derived from an EMBL/GenBank/DDBJ whole genome shotgun (WGS) entry which is preliminary data.</text>
</comment>
<feature type="chain" id="PRO_5016300850" evidence="3">
    <location>
        <begin position="27"/>
        <end position="227"/>
    </location>
</feature>
<name>A0A318GZ56_9BURK</name>
<protein>
    <submittedName>
        <fullName evidence="4">Uncharacterized protein DUF4124</fullName>
    </submittedName>
</protein>
<proteinExistence type="predicted"/>